<evidence type="ECO:0000313" key="3">
    <source>
        <dbReference type="Proteomes" id="UP000027451"/>
    </source>
</evidence>
<gene>
    <name evidence="2" type="ORF">BG60_09315</name>
</gene>
<reference evidence="2 3" key="1">
    <citation type="submission" date="2014-03" db="EMBL/GenBank/DDBJ databases">
        <title>Draft Genome Sequences of Four Burkholderia Strains.</title>
        <authorList>
            <person name="Liu X.Y."/>
            <person name="Li C.X."/>
            <person name="Xu J.H."/>
        </authorList>
    </citation>
    <scope>NUCLEOTIDE SEQUENCE [LARGE SCALE GENOMIC DNA]</scope>
    <source>
        <strain evidence="2 3">OP-1</strain>
    </source>
</reference>
<comment type="caution">
    <text evidence="2">The sequence shown here is derived from an EMBL/GenBank/DDBJ whole genome shotgun (WGS) entry which is preliminary data.</text>
</comment>
<dbReference type="EMBL" id="JFHD01000016">
    <property type="protein sequence ID" value="KDR28896.1"/>
    <property type="molecule type" value="Genomic_DNA"/>
</dbReference>
<accession>A0A656QGD9</accession>
<proteinExistence type="predicted"/>
<dbReference type="AlphaFoldDB" id="A0A656QGD9"/>
<sequence>MERMMSQSDRRNTPAKPTAQDTLAFKYIDSLVEKQGSNATGNRRLELRLKQDATFTAIDFTLAKRR</sequence>
<keyword evidence="3" id="KW-1185">Reference proteome</keyword>
<protein>
    <submittedName>
        <fullName evidence="2">Uncharacterized protein</fullName>
    </submittedName>
</protein>
<feature type="compositionally biased region" description="Basic and acidic residues" evidence="1">
    <location>
        <begin position="1"/>
        <end position="12"/>
    </location>
</feature>
<organism evidence="2 3">
    <name type="scientific">Caballeronia zhejiangensis</name>
    <dbReference type="NCBI Taxonomy" id="871203"/>
    <lineage>
        <taxon>Bacteria</taxon>
        <taxon>Pseudomonadati</taxon>
        <taxon>Pseudomonadota</taxon>
        <taxon>Betaproteobacteria</taxon>
        <taxon>Burkholderiales</taxon>
        <taxon>Burkholderiaceae</taxon>
        <taxon>Caballeronia</taxon>
    </lineage>
</organism>
<feature type="region of interest" description="Disordered" evidence="1">
    <location>
        <begin position="1"/>
        <end position="21"/>
    </location>
</feature>
<evidence type="ECO:0000256" key="1">
    <source>
        <dbReference type="SAM" id="MobiDB-lite"/>
    </source>
</evidence>
<name>A0A656QGD9_9BURK</name>
<dbReference type="Proteomes" id="UP000027451">
    <property type="component" value="Unassembled WGS sequence"/>
</dbReference>
<evidence type="ECO:0000313" key="2">
    <source>
        <dbReference type="EMBL" id="KDR28896.1"/>
    </source>
</evidence>